<keyword evidence="6 11" id="KW-0812">Transmembrane</keyword>
<keyword evidence="5" id="KW-0808">Transferase</keyword>
<evidence type="ECO:0000256" key="7">
    <source>
        <dbReference type="ARBA" id="ARBA00022777"/>
    </source>
</evidence>
<dbReference type="PANTHER" id="PTHR45436">
    <property type="entry name" value="SENSOR HISTIDINE KINASE YKOH"/>
    <property type="match status" value="1"/>
</dbReference>
<keyword evidence="15" id="KW-1185">Reference proteome</keyword>
<dbReference type="SUPFAM" id="SSF55874">
    <property type="entry name" value="ATPase domain of HSP90 chaperone/DNA topoisomerase II/histidine kinase"/>
    <property type="match status" value="1"/>
</dbReference>
<dbReference type="InterPro" id="IPR003594">
    <property type="entry name" value="HATPase_dom"/>
</dbReference>
<dbReference type="Gene3D" id="1.10.287.130">
    <property type="match status" value="1"/>
</dbReference>
<organism evidence="14 15">
    <name type="scientific">Actinoplanes palleronii</name>
    <dbReference type="NCBI Taxonomy" id="113570"/>
    <lineage>
        <taxon>Bacteria</taxon>
        <taxon>Bacillati</taxon>
        <taxon>Actinomycetota</taxon>
        <taxon>Actinomycetes</taxon>
        <taxon>Micromonosporales</taxon>
        <taxon>Micromonosporaceae</taxon>
        <taxon>Actinoplanes</taxon>
    </lineage>
</organism>
<evidence type="ECO:0000256" key="10">
    <source>
        <dbReference type="ARBA" id="ARBA00023136"/>
    </source>
</evidence>
<evidence type="ECO:0000259" key="12">
    <source>
        <dbReference type="PROSITE" id="PS50109"/>
    </source>
</evidence>
<comment type="caution">
    <text evidence="14">The sequence shown here is derived from an EMBL/GenBank/DDBJ whole genome shotgun (WGS) entry which is preliminary data.</text>
</comment>
<dbReference type="InterPro" id="IPR003661">
    <property type="entry name" value="HisK_dim/P_dom"/>
</dbReference>
<evidence type="ECO:0000256" key="11">
    <source>
        <dbReference type="SAM" id="Phobius"/>
    </source>
</evidence>
<dbReference type="Proteomes" id="UP000624709">
    <property type="component" value="Unassembled WGS sequence"/>
</dbReference>
<proteinExistence type="predicted"/>
<dbReference type="RefSeq" id="WP_203831455.1">
    <property type="nucleotide sequence ID" value="NZ_BAAATY010000080.1"/>
</dbReference>
<feature type="domain" description="Histidine kinase" evidence="12">
    <location>
        <begin position="247"/>
        <end position="465"/>
    </location>
</feature>
<dbReference type="PROSITE" id="PS50885">
    <property type="entry name" value="HAMP"/>
    <property type="match status" value="1"/>
</dbReference>
<keyword evidence="9" id="KW-0902">Two-component regulatory system</keyword>
<dbReference type="GO" id="GO:0016301">
    <property type="term" value="F:kinase activity"/>
    <property type="evidence" value="ECO:0007669"/>
    <property type="project" value="UniProtKB-KW"/>
</dbReference>
<evidence type="ECO:0000256" key="9">
    <source>
        <dbReference type="ARBA" id="ARBA00023012"/>
    </source>
</evidence>
<evidence type="ECO:0000256" key="2">
    <source>
        <dbReference type="ARBA" id="ARBA00004236"/>
    </source>
</evidence>
<evidence type="ECO:0000256" key="4">
    <source>
        <dbReference type="ARBA" id="ARBA00022553"/>
    </source>
</evidence>
<keyword evidence="8 11" id="KW-1133">Transmembrane helix</keyword>
<dbReference type="EMBL" id="BOMS01000195">
    <property type="protein sequence ID" value="GIE73915.1"/>
    <property type="molecule type" value="Genomic_DNA"/>
</dbReference>
<keyword evidence="10 11" id="KW-0472">Membrane</keyword>
<gene>
    <name evidence="14" type="ORF">Apa02nite_100230</name>
</gene>
<dbReference type="InterPro" id="IPR005467">
    <property type="entry name" value="His_kinase_dom"/>
</dbReference>
<evidence type="ECO:0000256" key="6">
    <source>
        <dbReference type="ARBA" id="ARBA00022692"/>
    </source>
</evidence>
<evidence type="ECO:0000256" key="8">
    <source>
        <dbReference type="ARBA" id="ARBA00022989"/>
    </source>
</evidence>
<evidence type="ECO:0000313" key="15">
    <source>
        <dbReference type="Proteomes" id="UP000624709"/>
    </source>
</evidence>
<dbReference type="InterPro" id="IPR003660">
    <property type="entry name" value="HAMP_dom"/>
</dbReference>
<comment type="subcellular location">
    <subcellularLocation>
        <location evidence="2">Cell membrane</location>
    </subcellularLocation>
</comment>
<dbReference type="SMART" id="SM00387">
    <property type="entry name" value="HATPase_c"/>
    <property type="match status" value="1"/>
</dbReference>
<accession>A0ABQ4BUR2</accession>
<dbReference type="PRINTS" id="PR00344">
    <property type="entry name" value="BCTRLSENSOR"/>
</dbReference>
<evidence type="ECO:0000313" key="14">
    <source>
        <dbReference type="EMBL" id="GIE73915.1"/>
    </source>
</evidence>
<dbReference type="Pfam" id="PF00672">
    <property type="entry name" value="HAMP"/>
    <property type="match status" value="1"/>
</dbReference>
<dbReference type="PROSITE" id="PS50109">
    <property type="entry name" value="HIS_KIN"/>
    <property type="match status" value="1"/>
</dbReference>
<protein>
    <recommendedName>
        <fullName evidence="3">histidine kinase</fullName>
        <ecNumber evidence="3">2.7.13.3</ecNumber>
    </recommendedName>
</protein>
<keyword evidence="4" id="KW-0597">Phosphoprotein</keyword>
<dbReference type="CDD" id="cd00082">
    <property type="entry name" value="HisKA"/>
    <property type="match status" value="1"/>
</dbReference>
<evidence type="ECO:0000259" key="13">
    <source>
        <dbReference type="PROSITE" id="PS50885"/>
    </source>
</evidence>
<dbReference type="Gene3D" id="3.30.565.10">
    <property type="entry name" value="Histidine kinase-like ATPase, C-terminal domain"/>
    <property type="match status" value="1"/>
</dbReference>
<sequence length="478" mass="50821">MTPDRPPGGLRRLPLRVRLIAGFAVAMLVVLTGAGAFVYLRVRYALDLRLNDDLTAQAGQLTTSITAGGPPTVTTGTEYQLLDPAGQVVDASTGLTGASLLSASQLVAARTRALRADRGPLFPIRANTLRLYAVPLPASAGPVVAVVALRRDQRDEALRELIGQLALANLAALAIASVVGYRLTRAALAPVERYRTEAARIAAGATGLRLAVPDRSDDEITRLGHTLNQMLTALDAALQRERQFVHDASHELRTPLTLLSTEIELALRRQRSTSELEQTLRNVAADADRLRELADTLLTVGVQPSPAPGATVDLGVLAAETAARYPHTRVLHHEPAVAFGDAVRLRQVLTNLLDNAVRHGRPPVTVTTRRSDDLVYLRVHDHGSGMDPAFLSVATARFTRADTSRSTPGTGLGLAVVDAIITAHHGELRICANGTHHQQPGTTPTPGCDHPHDGTTITVLLPAAKPSTAGDIPHAPQQ</sequence>
<dbReference type="InterPro" id="IPR004358">
    <property type="entry name" value="Sig_transdc_His_kin-like_C"/>
</dbReference>
<dbReference type="InterPro" id="IPR036890">
    <property type="entry name" value="HATPase_C_sf"/>
</dbReference>
<dbReference type="SUPFAM" id="SSF47384">
    <property type="entry name" value="Homodimeric domain of signal transducing histidine kinase"/>
    <property type="match status" value="1"/>
</dbReference>
<dbReference type="EC" id="2.7.13.3" evidence="3"/>
<evidence type="ECO:0000256" key="5">
    <source>
        <dbReference type="ARBA" id="ARBA00022679"/>
    </source>
</evidence>
<evidence type="ECO:0000256" key="1">
    <source>
        <dbReference type="ARBA" id="ARBA00000085"/>
    </source>
</evidence>
<name>A0ABQ4BUR2_9ACTN</name>
<comment type="catalytic activity">
    <reaction evidence="1">
        <text>ATP + protein L-histidine = ADP + protein N-phospho-L-histidine.</text>
        <dbReference type="EC" id="2.7.13.3"/>
    </reaction>
</comment>
<dbReference type="InterPro" id="IPR036097">
    <property type="entry name" value="HisK_dim/P_sf"/>
</dbReference>
<dbReference type="SMART" id="SM00388">
    <property type="entry name" value="HisKA"/>
    <property type="match status" value="1"/>
</dbReference>
<dbReference type="InterPro" id="IPR050428">
    <property type="entry name" value="TCS_sensor_his_kinase"/>
</dbReference>
<dbReference type="Gene3D" id="6.10.340.10">
    <property type="match status" value="1"/>
</dbReference>
<dbReference type="PANTHER" id="PTHR45436:SF5">
    <property type="entry name" value="SENSOR HISTIDINE KINASE TRCS"/>
    <property type="match status" value="1"/>
</dbReference>
<feature type="transmembrane region" description="Helical" evidence="11">
    <location>
        <begin position="20"/>
        <end position="40"/>
    </location>
</feature>
<dbReference type="Pfam" id="PF00512">
    <property type="entry name" value="HisKA"/>
    <property type="match status" value="1"/>
</dbReference>
<keyword evidence="7 14" id="KW-0418">Kinase</keyword>
<feature type="domain" description="HAMP" evidence="13">
    <location>
        <begin position="185"/>
        <end position="239"/>
    </location>
</feature>
<reference evidence="14 15" key="1">
    <citation type="submission" date="2021-01" db="EMBL/GenBank/DDBJ databases">
        <title>Whole genome shotgun sequence of Actinoplanes palleronii NBRC 14916.</title>
        <authorList>
            <person name="Komaki H."/>
            <person name="Tamura T."/>
        </authorList>
    </citation>
    <scope>NUCLEOTIDE SEQUENCE [LARGE SCALE GENOMIC DNA]</scope>
    <source>
        <strain evidence="14 15">NBRC 14916</strain>
    </source>
</reference>
<dbReference type="Pfam" id="PF02518">
    <property type="entry name" value="HATPase_c"/>
    <property type="match status" value="1"/>
</dbReference>
<evidence type="ECO:0000256" key="3">
    <source>
        <dbReference type="ARBA" id="ARBA00012438"/>
    </source>
</evidence>
<feature type="transmembrane region" description="Helical" evidence="11">
    <location>
        <begin position="161"/>
        <end position="183"/>
    </location>
</feature>
<dbReference type="SMART" id="SM00304">
    <property type="entry name" value="HAMP"/>
    <property type="match status" value="1"/>
</dbReference>
<dbReference type="CDD" id="cd06225">
    <property type="entry name" value="HAMP"/>
    <property type="match status" value="1"/>
</dbReference>